<evidence type="ECO:0000313" key="3">
    <source>
        <dbReference type="Proteomes" id="UP000322139"/>
    </source>
</evidence>
<feature type="transmembrane region" description="Helical" evidence="1">
    <location>
        <begin position="59"/>
        <end position="79"/>
    </location>
</feature>
<dbReference type="AlphaFoldDB" id="A0A5D4RHI2"/>
<evidence type="ECO:0000256" key="1">
    <source>
        <dbReference type="SAM" id="Phobius"/>
    </source>
</evidence>
<feature type="transmembrane region" description="Helical" evidence="1">
    <location>
        <begin position="91"/>
        <end position="112"/>
    </location>
</feature>
<protein>
    <submittedName>
        <fullName evidence="2">Uncharacterized protein</fullName>
    </submittedName>
</protein>
<accession>A0A5D4RHI2</accession>
<dbReference type="Proteomes" id="UP000322139">
    <property type="component" value="Unassembled WGS sequence"/>
</dbReference>
<gene>
    <name evidence="2" type="ORF">FZD51_02390</name>
</gene>
<evidence type="ECO:0000313" key="2">
    <source>
        <dbReference type="EMBL" id="TYS50913.1"/>
    </source>
</evidence>
<proteinExistence type="predicted"/>
<dbReference type="RefSeq" id="WP_009792351.1">
    <property type="nucleotide sequence ID" value="NZ_JAWPEO010000008.1"/>
</dbReference>
<comment type="caution">
    <text evidence="2">The sequence shown here is derived from an EMBL/GenBank/DDBJ whole genome shotgun (WGS) entry which is preliminary data.</text>
</comment>
<dbReference type="EMBL" id="VTER01000002">
    <property type="protein sequence ID" value="TYS50913.1"/>
    <property type="molecule type" value="Genomic_DNA"/>
</dbReference>
<organism evidence="2 3">
    <name type="scientific">Bacillus infantis</name>
    <dbReference type="NCBI Taxonomy" id="324767"/>
    <lineage>
        <taxon>Bacteria</taxon>
        <taxon>Bacillati</taxon>
        <taxon>Bacillota</taxon>
        <taxon>Bacilli</taxon>
        <taxon>Bacillales</taxon>
        <taxon>Bacillaceae</taxon>
        <taxon>Bacillus</taxon>
    </lineage>
</organism>
<keyword evidence="1" id="KW-1133">Transmembrane helix</keyword>
<sequence>MSSSYTITKKKKRDKNQYILGISFVLLLGSFFIPLVVLLPLQQALYHPFGYWFLEPPRSAYFIFTGSLILLSLSLLLMISGLAKNKMAKGLIAAGIFASILLSVLSVDHYHYMNGNGIYINPFFGFGEKEFLWADVEEAKQIAVEEKNGLKDKNLTFVFKDGEQYSFLITETVRKAYPIFNVKLQEKGIQVTREFPE</sequence>
<name>A0A5D4RHI2_9BACI</name>
<feature type="transmembrane region" description="Helical" evidence="1">
    <location>
        <begin position="18"/>
        <end position="39"/>
    </location>
</feature>
<keyword evidence="1" id="KW-0472">Membrane</keyword>
<keyword evidence="1" id="KW-0812">Transmembrane</keyword>
<reference evidence="2 3" key="1">
    <citation type="submission" date="2019-08" db="EMBL/GenBank/DDBJ databases">
        <title>Bacillus genomes from the desert of Cuatro Cienegas, Coahuila.</title>
        <authorList>
            <person name="Olmedo-Alvarez G."/>
        </authorList>
    </citation>
    <scope>NUCLEOTIDE SEQUENCE [LARGE SCALE GENOMIC DNA]</scope>
    <source>
        <strain evidence="2 3">CH446_14T</strain>
    </source>
</reference>